<sequence>MKFHQIFKAAIHEPKKLAAFRLLPIGKVFRYVFIFVTLLTLISFSRYLIGDTAFFESSPELKKHGEKIGWLIYPIAFVLQIVISTFYVFIRISVFAYIGLLLVKLMKRRGQYQHMFKTSAIAMTVPILLTILLDFNPLLGIINLLISSVIHFMYIGAAARYYPKKLK</sequence>
<keyword evidence="1" id="KW-1133">Transmembrane helix</keyword>
<dbReference type="Proteomes" id="UP000270468">
    <property type="component" value="Unassembled WGS sequence"/>
</dbReference>
<feature type="transmembrane region" description="Helical" evidence="1">
    <location>
        <begin position="115"/>
        <end position="133"/>
    </location>
</feature>
<evidence type="ECO:0008006" key="4">
    <source>
        <dbReference type="Google" id="ProtNLM"/>
    </source>
</evidence>
<feature type="transmembrane region" description="Helical" evidence="1">
    <location>
        <begin position="70"/>
        <end position="103"/>
    </location>
</feature>
<dbReference type="OrthoDB" id="1903376at2"/>
<keyword evidence="3" id="KW-1185">Reference proteome</keyword>
<gene>
    <name evidence="2" type="ORF">FILTAD_02669</name>
</gene>
<evidence type="ECO:0000256" key="1">
    <source>
        <dbReference type="SAM" id="Phobius"/>
    </source>
</evidence>
<dbReference type="RefSeq" id="WP_124071478.1">
    <property type="nucleotide sequence ID" value="NZ_CBCRXF010000002.1"/>
</dbReference>
<keyword evidence="1" id="KW-0472">Membrane</keyword>
<dbReference type="Pfam" id="PF06691">
    <property type="entry name" value="DUF1189"/>
    <property type="match status" value="1"/>
</dbReference>
<dbReference type="AlphaFoldDB" id="A0A3P5XCP9"/>
<name>A0A3P5XCP9_9BACL</name>
<reference evidence="2 3" key="1">
    <citation type="submission" date="2018-11" db="EMBL/GenBank/DDBJ databases">
        <authorList>
            <person name="Criscuolo A."/>
        </authorList>
    </citation>
    <scope>NUCLEOTIDE SEQUENCE [LARGE SCALE GENOMIC DNA]</scope>
    <source>
        <strain evidence="2">ATB-66</strain>
    </source>
</reference>
<keyword evidence="1" id="KW-0812">Transmembrane</keyword>
<evidence type="ECO:0000313" key="2">
    <source>
        <dbReference type="EMBL" id="VDC32441.1"/>
    </source>
</evidence>
<accession>A0A3P5XCP9</accession>
<feature type="transmembrane region" description="Helical" evidence="1">
    <location>
        <begin position="139"/>
        <end position="162"/>
    </location>
</feature>
<feature type="transmembrane region" description="Helical" evidence="1">
    <location>
        <begin position="28"/>
        <end position="50"/>
    </location>
</feature>
<dbReference type="InterPro" id="IPR009574">
    <property type="entry name" value="DUF1189"/>
</dbReference>
<organism evidence="2 3">
    <name type="scientific">Filibacter tadaridae</name>
    <dbReference type="NCBI Taxonomy" id="2483811"/>
    <lineage>
        <taxon>Bacteria</taxon>
        <taxon>Bacillati</taxon>
        <taxon>Bacillota</taxon>
        <taxon>Bacilli</taxon>
        <taxon>Bacillales</taxon>
        <taxon>Caryophanaceae</taxon>
        <taxon>Filibacter</taxon>
    </lineage>
</organism>
<evidence type="ECO:0000313" key="3">
    <source>
        <dbReference type="Proteomes" id="UP000270468"/>
    </source>
</evidence>
<proteinExistence type="predicted"/>
<dbReference type="EMBL" id="UXAV01000044">
    <property type="protein sequence ID" value="VDC32441.1"/>
    <property type="molecule type" value="Genomic_DNA"/>
</dbReference>
<protein>
    <recommendedName>
        <fullName evidence="4">4-hydroxy-3-methylbut-2-en-1-yl diphosphate synthase</fullName>
    </recommendedName>
</protein>